<dbReference type="RefSeq" id="WP_342854076.1">
    <property type="nucleotide sequence ID" value="NZ_JBBMRA010000004.1"/>
</dbReference>
<dbReference type="InterPro" id="IPR050418">
    <property type="entry name" value="D-iso_2-hydroxyacid_DH_PdxB"/>
</dbReference>
<dbReference type="Gene3D" id="3.30.1370.170">
    <property type="match status" value="1"/>
</dbReference>
<dbReference type="InterPro" id="IPR024531">
    <property type="entry name" value="Erythronate-4-P_DHase_dimer"/>
</dbReference>
<evidence type="ECO:0000256" key="4">
    <source>
        <dbReference type="ARBA" id="ARBA00023096"/>
    </source>
</evidence>
<feature type="binding site" evidence="5">
    <location>
        <position position="71"/>
    </location>
    <ligand>
        <name>substrate</name>
    </ligand>
</feature>
<keyword evidence="4 5" id="KW-0664">Pyridoxine biosynthesis</keyword>
<evidence type="ECO:0000256" key="3">
    <source>
        <dbReference type="ARBA" id="ARBA00023027"/>
    </source>
</evidence>
<gene>
    <name evidence="5 8" type="primary">pdxB</name>
    <name evidence="8" type="ORF">WNY58_06540</name>
</gene>
<protein>
    <recommendedName>
        <fullName evidence="5">Erythronate-4-phosphate dehydrogenase</fullName>
        <ecNumber evidence="5">1.1.1.290</ecNumber>
    </recommendedName>
</protein>
<dbReference type="Pfam" id="PF11890">
    <property type="entry name" value="DUF3410"/>
    <property type="match status" value="1"/>
</dbReference>
<sequence length="378" mass="41679">MLDRKLNILADENMPQVEAIFSRFGPVTLKPGRDLTPADLQGVDVLLVRSITQVNEALLAESRVKFVGTATIGTDHIDQPYLASRGIGFSNAPGCNADAVVEYVLSCLYLVAEQQGFDPKERTYGIVGVGNVGGRLQRRLQALGYTVLLNDPPRARSEEGFVSLDHLLKQADVICLHTPLTETGEYATQHLIADRELGQLQDHAIILNAGRGPVIDNDALLAIGKTRPSLTFILDVWEHEPAVNADLAERCAIVSPHVAGYSFDGKIRGTFMLYQALCNYLNLPCSESLDHFLPQSELACVEQGELTTLELMQKVFDPRIDDYMLRQTLALPETEQKQAFDQLRKQYRVRREFSSLSVSGAKDPSQIEGIGFKLAAKG</sequence>
<comment type="caution">
    <text evidence="8">The sequence shown here is derived from an EMBL/GenBank/DDBJ whole genome shotgun (WGS) entry which is preliminary data.</text>
</comment>
<dbReference type="Proteomes" id="UP001449225">
    <property type="component" value="Unassembled WGS sequence"/>
</dbReference>
<feature type="active site" evidence="5">
    <location>
        <position position="211"/>
    </location>
</feature>
<evidence type="ECO:0000256" key="5">
    <source>
        <dbReference type="HAMAP-Rule" id="MF_01825"/>
    </source>
</evidence>
<dbReference type="HAMAP" id="MF_01825">
    <property type="entry name" value="PdxB"/>
    <property type="match status" value="1"/>
</dbReference>
<dbReference type="EC" id="1.1.1.290" evidence="5"/>
<comment type="subunit">
    <text evidence="5">Homodimer.</text>
</comment>
<evidence type="ECO:0000256" key="1">
    <source>
        <dbReference type="ARBA" id="ARBA00022490"/>
    </source>
</evidence>
<comment type="function">
    <text evidence="5">Catalyzes the oxidation of erythronate-4-phosphate to 3-hydroxy-2-oxo-4-phosphonooxybutanoate.</text>
</comment>
<dbReference type="GO" id="GO:0033711">
    <property type="term" value="F:4-phosphoerythronate dehydrogenase activity"/>
    <property type="evidence" value="ECO:0007669"/>
    <property type="project" value="UniProtKB-EC"/>
</dbReference>
<evidence type="ECO:0000256" key="2">
    <source>
        <dbReference type="ARBA" id="ARBA00023002"/>
    </source>
</evidence>
<feature type="domain" description="Erythronate-4-phosphate dehydrogenase dimerisation" evidence="7">
    <location>
        <begin position="307"/>
        <end position="363"/>
    </location>
</feature>
<feature type="binding site" evidence="5">
    <location>
        <position position="260"/>
    </location>
    <ligand>
        <name>NAD(+)</name>
        <dbReference type="ChEBI" id="CHEBI:57540"/>
    </ligand>
</feature>
<dbReference type="Gene3D" id="3.40.50.720">
    <property type="entry name" value="NAD(P)-binding Rossmann-like Domain"/>
    <property type="match status" value="2"/>
</dbReference>
<feature type="binding site" evidence="5">
    <location>
        <position position="50"/>
    </location>
    <ligand>
        <name>substrate</name>
    </ligand>
</feature>
<dbReference type="InterPro" id="IPR006140">
    <property type="entry name" value="D-isomer_DH_NAD-bd"/>
</dbReference>
<comment type="pathway">
    <text evidence="5">Cofactor biosynthesis; pyridoxine 5'-phosphate biosynthesis; pyridoxine 5'-phosphate from D-erythrose 4-phosphate: step 2/5.</text>
</comment>
<keyword evidence="2 5" id="KW-0560">Oxidoreductase</keyword>
<evidence type="ECO:0000313" key="8">
    <source>
        <dbReference type="EMBL" id="MEM5536046.1"/>
    </source>
</evidence>
<dbReference type="InterPro" id="IPR036291">
    <property type="entry name" value="NAD(P)-bd_dom_sf"/>
</dbReference>
<dbReference type="NCBIfam" id="NF001309">
    <property type="entry name" value="PRK00257.1"/>
    <property type="match status" value="1"/>
</dbReference>
<proteinExistence type="inferred from homology"/>
<dbReference type="SUPFAM" id="SSF52283">
    <property type="entry name" value="Formate/glycerate dehydrogenase catalytic domain-like"/>
    <property type="match status" value="1"/>
</dbReference>
<name>A0ABU9TQP6_9GAMM</name>
<dbReference type="PANTHER" id="PTHR43761:SF1">
    <property type="entry name" value="D-ISOMER SPECIFIC 2-HYDROXYACID DEHYDROGENASE CATALYTIC DOMAIN-CONTAINING PROTEIN-RELATED"/>
    <property type="match status" value="1"/>
</dbReference>
<reference evidence="8 9" key="1">
    <citation type="submission" date="2024-03" db="EMBL/GenBank/DDBJ databases">
        <title>Community enrichment and isolation of bacterial strains for fucoidan degradation.</title>
        <authorList>
            <person name="Sichert A."/>
        </authorList>
    </citation>
    <scope>NUCLEOTIDE SEQUENCE [LARGE SCALE GENOMIC DNA]</scope>
    <source>
        <strain evidence="8 9">AS76</strain>
    </source>
</reference>
<dbReference type="InterPro" id="IPR020921">
    <property type="entry name" value="Erythronate-4-P_DHase"/>
</dbReference>
<keyword evidence="1 5" id="KW-0963">Cytoplasm</keyword>
<comment type="subcellular location">
    <subcellularLocation>
        <location evidence="5">Cytoplasm</location>
    </subcellularLocation>
</comment>
<feature type="binding site" evidence="5">
    <location>
        <position position="261"/>
    </location>
    <ligand>
        <name>substrate</name>
    </ligand>
</feature>
<keyword evidence="9" id="KW-1185">Reference proteome</keyword>
<dbReference type="EMBL" id="JBBMRA010000004">
    <property type="protein sequence ID" value="MEM5536046.1"/>
    <property type="molecule type" value="Genomic_DNA"/>
</dbReference>
<feature type="binding site" evidence="5">
    <location>
        <position position="151"/>
    </location>
    <ligand>
        <name>NAD(+)</name>
        <dbReference type="ChEBI" id="CHEBI:57540"/>
    </ligand>
</feature>
<dbReference type="CDD" id="cd12158">
    <property type="entry name" value="ErythrP_dh"/>
    <property type="match status" value="1"/>
</dbReference>
<comment type="similarity">
    <text evidence="5">Belongs to the D-isomer specific 2-hydroxyacid dehydrogenase family. PdxB subfamily.</text>
</comment>
<feature type="active site" description="Proton donor" evidence="5">
    <location>
        <position position="257"/>
    </location>
</feature>
<comment type="catalytic activity">
    <reaction evidence="5">
        <text>4-phospho-D-erythronate + NAD(+) = (R)-3-hydroxy-2-oxo-4-phosphooxybutanoate + NADH + H(+)</text>
        <dbReference type="Rhea" id="RHEA:18829"/>
        <dbReference type="ChEBI" id="CHEBI:15378"/>
        <dbReference type="ChEBI" id="CHEBI:57540"/>
        <dbReference type="ChEBI" id="CHEBI:57945"/>
        <dbReference type="ChEBI" id="CHEBI:58538"/>
        <dbReference type="ChEBI" id="CHEBI:58766"/>
        <dbReference type="EC" id="1.1.1.290"/>
    </reaction>
</comment>
<evidence type="ECO:0000259" key="7">
    <source>
        <dbReference type="Pfam" id="PF11890"/>
    </source>
</evidence>
<dbReference type="Pfam" id="PF02826">
    <property type="entry name" value="2-Hacid_dh_C"/>
    <property type="match status" value="1"/>
</dbReference>
<feature type="binding site" evidence="5">
    <location>
        <position position="178"/>
    </location>
    <ligand>
        <name>NAD(+)</name>
        <dbReference type="ChEBI" id="CHEBI:57540"/>
    </ligand>
</feature>
<dbReference type="SUPFAM" id="SSF51735">
    <property type="entry name" value="NAD(P)-binding Rossmann-fold domains"/>
    <property type="match status" value="1"/>
</dbReference>
<dbReference type="PANTHER" id="PTHR43761">
    <property type="entry name" value="D-ISOMER SPECIFIC 2-HYDROXYACID DEHYDROGENASE FAMILY PROTEIN (AFU_ORTHOLOGUE AFUA_1G13630)"/>
    <property type="match status" value="1"/>
</dbReference>
<feature type="domain" description="D-isomer specific 2-hydroxyacid dehydrogenase NAD-binding" evidence="6">
    <location>
        <begin position="114"/>
        <end position="259"/>
    </location>
</feature>
<keyword evidence="3 5" id="KW-0520">NAD</keyword>
<organism evidence="8 9">
    <name type="scientific">Neptuniibacter pectenicola</name>
    <dbReference type="NCBI Taxonomy" id="1806669"/>
    <lineage>
        <taxon>Bacteria</taxon>
        <taxon>Pseudomonadati</taxon>
        <taxon>Pseudomonadota</taxon>
        <taxon>Gammaproteobacteria</taxon>
        <taxon>Oceanospirillales</taxon>
        <taxon>Oceanospirillaceae</taxon>
        <taxon>Neptuniibacter</taxon>
    </lineage>
</organism>
<comment type="caution">
    <text evidence="5">Lacks conserved residue(s) required for the propagation of feature annotation.</text>
</comment>
<accession>A0ABU9TQP6</accession>
<feature type="binding site" evidence="5">
    <location>
        <position position="235"/>
    </location>
    <ligand>
        <name>NAD(+)</name>
        <dbReference type="ChEBI" id="CHEBI:57540"/>
    </ligand>
</feature>
<evidence type="ECO:0000313" key="9">
    <source>
        <dbReference type="Proteomes" id="UP001449225"/>
    </source>
</evidence>
<evidence type="ECO:0000259" key="6">
    <source>
        <dbReference type="Pfam" id="PF02826"/>
    </source>
</evidence>
<feature type="active site" evidence="5">
    <location>
        <position position="240"/>
    </location>
</feature>
<dbReference type="InterPro" id="IPR038251">
    <property type="entry name" value="PdxB_dimer_sf"/>
</dbReference>